<feature type="region of interest" description="Disordered" evidence="1">
    <location>
        <begin position="1"/>
        <end position="81"/>
    </location>
</feature>
<dbReference type="EnsemblMetazoa" id="ACUA018693-RA">
    <property type="protein sequence ID" value="ACUA018693-PA"/>
    <property type="gene ID" value="ACUA018693"/>
</dbReference>
<sequence length="364" mass="38763">MSGPPNINNNQLPPSNSGGGPGSGRGWLRTPPPTYFRSPSPWVPPGSAPPRQNSPVTAPRPADAPGPARGPSEFVYQHPSSGAFGGASYPAQQYAGDRAMPTTSSIRATTATTATATSSQEFQFQRPIPSAMTPTHFVGTATHYRPVSPAAVAPQPYPQFSSTMSPVSSLHRSMTPHSVSSSYGPAEFHQQQLVRPGSTQSSVYGGVTYHYGPPAGPAHPQAPLAGQSQYVIYDYGGEMGPSTAEIIAAQSQDYVDEKLAEYQATIMLLQALTSLKSTVWDGAEKLRLEISSLLSIKKQSQLSSAAVFNAGLLRHTDRYTHEAHRSRTVTSDGTRSVLLHFLSTKNQQVLGLNGVFIAICHGQH</sequence>
<proteinExistence type="predicted"/>
<keyword evidence="3" id="KW-1185">Reference proteome</keyword>
<feature type="compositionally biased region" description="Low complexity" evidence="1">
    <location>
        <begin position="59"/>
        <end position="71"/>
    </location>
</feature>
<dbReference type="Proteomes" id="UP000075883">
    <property type="component" value="Unassembled WGS sequence"/>
</dbReference>
<dbReference type="STRING" id="139723.A0A182MHX2"/>
<reference evidence="3" key="1">
    <citation type="submission" date="2013-09" db="EMBL/GenBank/DDBJ databases">
        <title>The Genome Sequence of Anopheles culicifacies species A.</title>
        <authorList>
            <consortium name="The Broad Institute Genomics Platform"/>
            <person name="Neafsey D.E."/>
            <person name="Besansky N."/>
            <person name="Howell P."/>
            <person name="Walton C."/>
            <person name="Young S.K."/>
            <person name="Zeng Q."/>
            <person name="Gargeya S."/>
            <person name="Fitzgerald M."/>
            <person name="Haas B."/>
            <person name="Abouelleil A."/>
            <person name="Allen A.W."/>
            <person name="Alvarado L."/>
            <person name="Arachchi H.M."/>
            <person name="Berlin A.M."/>
            <person name="Chapman S.B."/>
            <person name="Gainer-Dewar J."/>
            <person name="Goldberg J."/>
            <person name="Griggs A."/>
            <person name="Gujja S."/>
            <person name="Hansen M."/>
            <person name="Howarth C."/>
            <person name="Imamovic A."/>
            <person name="Ireland A."/>
            <person name="Larimer J."/>
            <person name="McCowan C."/>
            <person name="Murphy C."/>
            <person name="Pearson M."/>
            <person name="Poon T.W."/>
            <person name="Priest M."/>
            <person name="Roberts A."/>
            <person name="Saif S."/>
            <person name="Shea T."/>
            <person name="Sisk P."/>
            <person name="Sykes S."/>
            <person name="Wortman J."/>
            <person name="Nusbaum C."/>
            <person name="Birren B."/>
        </authorList>
    </citation>
    <scope>NUCLEOTIDE SEQUENCE [LARGE SCALE GENOMIC DNA]</scope>
    <source>
        <strain evidence="3">A-37</strain>
    </source>
</reference>
<name>A0A182MHX2_9DIPT</name>
<evidence type="ECO:0000313" key="2">
    <source>
        <dbReference type="EnsemblMetazoa" id="ACUA018693-PA"/>
    </source>
</evidence>
<protein>
    <submittedName>
        <fullName evidence="2">Uncharacterized protein</fullName>
    </submittedName>
</protein>
<organism evidence="2 3">
    <name type="scientific">Anopheles culicifacies</name>
    <dbReference type="NCBI Taxonomy" id="139723"/>
    <lineage>
        <taxon>Eukaryota</taxon>
        <taxon>Metazoa</taxon>
        <taxon>Ecdysozoa</taxon>
        <taxon>Arthropoda</taxon>
        <taxon>Hexapoda</taxon>
        <taxon>Insecta</taxon>
        <taxon>Pterygota</taxon>
        <taxon>Neoptera</taxon>
        <taxon>Endopterygota</taxon>
        <taxon>Diptera</taxon>
        <taxon>Nematocera</taxon>
        <taxon>Culicoidea</taxon>
        <taxon>Culicidae</taxon>
        <taxon>Anophelinae</taxon>
        <taxon>Anopheles</taxon>
        <taxon>culicifacies species complex</taxon>
    </lineage>
</organism>
<evidence type="ECO:0000313" key="3">
    <source>
        <dbReference type="Proteomes" id="UP000075883"/>
    </source>
</evidence>
<dbReference type="EMBL" id="AXCM01012277">
    <property type="status" value="NOT_ANNOTATED_CDS"/>
    <property type="molecule type" value="Genomic_DNA"/>
</dbReference>
<reference evidence="2" key="2">
    <citation type="submission" date="2020-05" db="UniProtKB">
        <authorList>
            <consortium name="EnsemblMetazoa"/>
        </authorList>
    </citation>
    <scope>IDENTIFICATION</scope>
    <source>
        <strain evidence="2">A-37</strain>
    </source>
</reference>
<dbReference type="VEuPathDB" id="VectorBase:ACUA018693"/>
<accession>A0A182MHX2</accession>
<evidence type="ECO:0000256" key="1">
    <source>
        <dbReference type="SAM" id="MobiDB-lite"/>
    </source>
</evidence>
<dbReference type="AlphaFoldDB" id="A0A182MHX2"/>
<feature type="compositionally biased region" description="Polar residues" evidence="1">
    <location>
        <begin position="1"/>
        <end position="12"/>
    </location>
</feature>